<evidence type="ECO:0000313" key="3">
    <source>
        <dbReference type="Proteomes" id="UP000002051"/>
    </source>
</evidence>
<evidence type="ECO:0000313" key="1">
    <source>
        <dbReference type="EMBL" id="KEH23560.1"/>
    </source>
</evidence>
<dbReference type="STRING" id="3880.A0A072UCI4"/>
<keyword evidence="3" id="KW-1185">Reference proteome</keyword>
<evidence type="ECO:0000313" key="2">
    <source>
        <dbReference type="EnsemblPlants" id="KEH23560"/>
    </source>
</evidence>
<name>A0A072UCI4_MEDTR</name>
<reference evidence="1 3" key="2">
    <citation type="journal article" date="2014" name="BMC Genomics">
        <title>An improved genome release (version Mt4.0) for the model legume Medicago truncatula.</title>
        <authorList>
            <person name="Tang H."/>
            <person name="Krishnakumar V."/>
            <person name="Bidwell S."/>
            <person name="Rosen B."/>
            <person name="Chan A."/>
            <person name="Zhou S."/>
            <person name="Gentzbittel L."/>
            <person name="Childs K.L."/>
            <person name="Yandell M."/>
            <person name="Gundlach H."/>
            <person name="Mayer K.F."/>
            <person name="Schwartz D.C."/>
            <person name="Town C.D."/>
        </authorList>
    </citation>
    <scope>GENOME REANNOTATION</scope>
    <source>
        <strain evidence="1">A17</strain>
        <strain evidence="2 3">cv. Jemalong A17</strain>
    </source>
</reference>
<gene>
    <name evidence="1" type="ordered locus">MTR_7g088535</name>
</gene>
<proteinExistence type="predicted"/>
<dbReference type="HOGENOM" id="CLU_1104164_0_0_1"/>
<dbReference type="EMBL" id="CM001223">
    <property type="protein sequence ID" value="KEH23560.1"/>
    <property type="molecule type" value="Genomic_DNA"/>
</dbReference>
<reference evidence="1 3" key="1">
    <citation type="journal article" date="2011" name="Nature">
        <title>The Medicago genome provides insight into the evolution of rhizobial symbioses.</title>
        <authorList>
            <person name="Young N.D."/>
            <person name="Debelle F."/>
            <person name="Oldroyd G.E."/>
            <person name="Geurts R."/>
            <person name="Cannon S.B."/>
            <person name="Udvardi M.K."/>
            <person name="Benedito V.A."/>
            <person name="Mayer K.F."/>
            <person name="Gouzy J."/>
            <person name="Schoof H."/>
            <person name="Van de Peer Y."/>
            <person name="Proost S."/>
            <person name="Cook D.R."/>
            <person name="Meyers B.C."/>
            <person name="Spannagl M."/>
            <person name="Cheung F."/>
            <person name="De Mita S."/>
            <person name="Krishnakumar V."/>
            <person name="Gundlach H."/>
            <person name="Zhou S."/>
            <person name="Mudge J."/>
            <person name="Bharti A.K."/>
            <person name="Murray J.D."/>
            <person name="Naoumkina M.A."/>
            <person name="Rosen B."/>
            <person name="Silverstein K.A."/>
            <person name="Tang H."/>
            <person name="Rombauts S."/>
            <person name="Zhao P.X."/>
            <person name="Zhou P."/>
            <person name="Barbe V."/>
            <person name="Bardou P."/>
            <person name="Bechner M."/>
            <person name="Bellec A."/>
            <person name="Berger A."/>
            <person name="Berges H."/>
            <person name="Bidwell S."/>
            <person name="Bisseling T."/>
            <person name="Choisne N."/>
            <person name="Couloux A."/>
            <person name="Denny R."/>
            <person name="Deshpande S."/>
            <person name="Dai X."/>
            <person name="Doyle J.J."/>
            <person name="Dudez A.M."/>
            <person name="Farmer A.D."/>
            <person name="Fouteau S."/>
            <person name="Franken C."/>
            <person name="Gibelin C."/>
            <person name="Gish J."/>
            <person name="Goldstein S."/>
            <person name="Gonzalez A.J."/>
            <person name="Green P.J."/>
            <person name="Hallab A."/>
            <person name="Hartog M."/>
            <person name="Hua A."/>
            <person name="Humphray S.J."/>
            <person name="Jeong D.H."/>
            <person name="Jing Y."/>
            <person name="Jocker A."/>
            <person name="Kenton S.M."/>
            <person name="Kim D.J."/>
            <person name="Klee K."/>
            <person name="Lai H."/>
            <person name="Lang C."/>
            <person name="Lin S."/>
            <person name="Macmil S.L."/>
            <person name="Magdelenat G."/>
            <person name="Matthews L."/>
            <person name="McCorrison J."/>
            <person name="Monaghan E.L."/>
            <person name="Mun J.H."/>
            <person name="Najar F.Z."/>
            <person name="Nicholson C."/>
            <person name="Noirot C."/>
            <person name="O'Bleness M."/>
            <person name="Paule C.R."/>
            <person name="Poulain J."/>
            <person name="Prion F."/>
            <person name="Qin B."/>
            <person name="Qu C."/>
            <person name="Retzel E.F."/>
            <person name="Riddle C."/>
            <person name="Sallet E."/>
            <person name="Samain S."/>
            <person name="Samson N."/>
            <person name="Sanders I."/>
            <person name="Saurat O."/>
            <person name="Scarpelli C."/>
            <person name="Schiex T."/>
            <person name="Segurens B."/>
            <person name="Severin A.J."/>
            <person name="Sherrier D.J."/>
            <person name="Shi R."/>
            <person name="Sims S."/>
            <person name="Singer S.R."/>
            <person name="Sinharoy S."/>
            <person name="Sterck L."/>
            <person name="Viollet A."/>
            <person name="Wang B.B."/>
            <person name="Wang K."/>
            <person name="Wang M."/>
            <person name="Wang X."/>
            <person name="Warfsmann J."/>
            <person name="Weissenbach J."/>
            <person name="White D.D."/>
            <person name="White J.D."/>
            <person name="Wiley G.B."/>
            <person name="Wincker P."/>
            <person name="Xing Y."/>
            <person name="Yang L."/>
            <person name="Yao Z."/>
            <person name="Ying F."/>
            <person name="Zhai J."/>
            <person name="Zhou L."/>
            <person name="Zuber A."/>
            <person name="Denarie J."/>
            <person name="Dixon R.A."/>
            <person name="May G.D."/>
            <person name="Schwartz D.C."/>
            <person name="Rogers J."/>
            <person name="Quetier F."/>
            <person name="Town C.D."/>
            <person name="Roe B.A."/>
        </authorList>
    </citation>
    <scope>NUCLEOTIDE SEQUENCE [LARGE SCALE GENOMIC DNA]</scope>
    <source>
        <strain evidence="1">A17</strain>
        <strain evidence="2 3">cv. Jemalong A17</strain>
    </source>
</reference>
<dbReference type="AlphaFoldDB" id="A0A072UCI4"/>
<organism evidence="1 3">
    <name type="scientific">Medicago truncatula</name>
    <name type="common">Barrel medic</name>
    <name type="synonym">Medicago tribuloides</name>
    <dbReference type="NCBI Taxonomy" id="3880"/>
    <lineage>
        <taxon>Eukaryota</taxon>
        <taxon>Viridiplantae</taxon>
        <taxon>Streptophyta</taxon>
        <taxon>Embryophyta</taxon>
        <taxon>Tracheophyta</taxon>
        <taxon>Spermatophyta</taxon>
        <taxon>Magnoliopsida</taxon>
        <taxon>eudicotyledons</taxon>
        <taxon>Gunneridae</taxon>
        <taxon>Pentapetalae</taxon>
        <taxon>rosids</taxon>
        <taxon>fabids</taxon>
        <taxon>Fabales</taxon>
        <taxon>Fabaceae</taxon>
        <taxon>Papilionoideae</taxon>
        <taxon>50 kb inversion clade</taxon>
        <taxon>NPAAA clade</taxon>
        <taxon>Hologalegina</taxon>
        <taxon>IRL clade</taxon>
        <taxon>Trifolieae</taxon>
        <taxon>Medicago</taxon>
    </lineage>
</organism>
<dbReference type="Proteomes" id="UP000002051">
    <property type="component" value="Unassembled WGS sequence"/>
</dbReference>
<reference evidence="2" key="3">
    <citation type="submission" date="2015-04" db="UniProtKB">
        <authorList>
            <consortium name="EnsemblPlants"/>
        </authorList>
    </citation>
    <scope>IDENTIFICATION</scope>
    <source>
        <strain evidence="2">cv. Jemalong A17</strain>
    </source>
</reference>
<sequence length="252" mass="28439">MNFQYKLDLSLAEINFGEAGSGGFVVTILKALEHANNCERDFVDMEPKVHRCRHIHFFVAWFDVLGVCLDEESGVIKQLQTHSCSLPLVILEKGCVRDPSVYCICSSVRDLSNVRPLHCGVVVLGIAKDTTFDTFSASNVLVLFLARVVIDDALVPLHVEKSNGDLPLKWSRVEIVRKMGRGSQLVRIGNMVKGRGKGNHIVKKLEPTNTLTSYVWWVFEFNWIVVEWPSASGRSPRLYWFDPFLDNATMEV</sequence>
<protein>
    <submittedName>
        <fullName evidence="1 2">Uncharacterized protein</fullName>
    </submittedName>
</protein>
<dbReference type="EnsemblPlants" id="KEH23560">
    <property type="protein sequence ID" value="KEH23560"/>
    <property type="gene ID" value="MTR_7g088535"/>
</dbReference>
<accession>A0A072UCI4</accession>